<dbReference type="RefSeq" id="WP_312867068.1">
    <property type="nucleotide sequence ID" value="NZ_JACHJL010000019.1"/>
</dbReference>
<protein>
    <submittedName>
        <fullName evidence="2">Excisionase family DNA binding protein</fullName>
    </submittedName>
</protein>
<accession>A0A7W9QGX4</accession>
<proteinExistence type="predicted"/>
<evidence type="ECO:0000313" key="2">
    <source>
        <dbReference type="EMBL" id="MBB5938812.1"/>
    </source>
</evidence>
<dbReference type="EMBL" id="JACHJL010000019">
    <property type="protein sequence ID" value="MBB5938812.1"/>
    <property type="molecule type" value="Genomic_DNA"/>
</dbReference>
<gene>
    <name evidence="2" type="ORF">FHS42_005903</name>
</gene>
<dbReference type="InterPro" id="IPR041657">
    <property type="entry name" value="HTH_17"/>
</dbReference>
<organism evidence="2 3">
    <name type="scientific">Streptomyces zagrosensis</name>
    <dbReference type="NCBI Taxonomy" id="1042984"/>
    <lineage>
        <taxon>Bacteria</taxon>
        <taxon>Bacillati</taxon>
        <taxon>Actinomycetota</taxon>
        <taxon>Actinomycetes</taxon>
        <taxon>Kitasatosporales</taxon>
        <taxon>Streptomycetaceae</taxon>
        <taxon>Streptomyces</taxon>
    </lineage>
</organism>
<dbReference type="Pfam" id="PF12728">
    <property type="entry name" value="HTH_17"/>
    <property type="match status" value="1"/>
</dbReference>
<reference evidence="2 3" key="1">
    <citation type="submission" date="2020-08" db="EMBL/GenBank/DDBJ databases">
        <title>Genomic Encyclopedia of Type Strains, Phase III (KMG-III): the genomes of soil and plant-associated and newly described type strains.</title>
        <authorList>
            <person name="Whitman W."/>
        </authorList>
    </citation>
    <scope>NUCLEOTIDE SEQUENCE [LARGE SCALE GENOMIC DNA]</scope>
    <source>
        <strain evidence="2 3">CECT 8305</strain>
    </source>
</reference>
<dbReference type="AlphaFoldDB" id="A0A7W9QGX4"/>
<evidence type="ECO:0000259" key="1">
    <source>
        <dbReference type="Pfam" id="PF12728"/>
    </source>
</evidence>
<feature type="domain" description="Helix-turn-helix" evidence="1">
    <location>
        <begin position="22"/>
        <end position="71"/>
    </location>
</feature>
<dbReference type="Proteomes" id="UP000588098">
    <property type="component" value="Unassembled WGS sequence"/>
</dbReference>
<name>A0A7W9QGX4_9ACTN</name>
<sequence length="73" mass="8366">MLDSRWAAAQQASLGGGLTDRLMTMNEVAAYLGKPPSWVYGNWRRLEIPFRKVGQALRCRPTDLEKWLDQQTD</sequence>
<evidence type="ECO:0000313" key="3">
    <source>
        <dbReference type="Proteomes" id="UP000588098"/>
    </source>
</evidence>
<keyword evidence="3" id="KW-1185">Reference proteome</keyword>
<comment type="caution">
    <text evidence="2">The sequence shown here is derived from an EMBL/GenBank/DDBJ whole genome shotgun (WGS) entry which is preliminary data.</text>
</comment>